<dbReference type="InterPro" id="IPR035913">
    <property type="entry name" value="RPB5-like_sf"/>
</dbReference>
<sequence>MSERIQCLFLKRRTILEMLRDRGYTVPDTDISMTYTEFSNTFVNPGQLEQVYKSSDKQILVYFSEEQKLSVKNVRVILDNAKQHNLTNIIIACVEGYSPQVIDLLKEYKEINVEIFKENELLFNVTKHELVSKHRIMSEKEKKEFLEKIRVKEEQLPQIMIDDVVARYYGAKKGDLFEIIRKSETGEISYYYRITN</sequence>
<accession>A0A437AM56</accession>
<dbReference type="GO" id="GO:0005736">
    <property type="term" value="C:RNA polymerase I complex"/>
    <property type="evidence" value="ECO:0007669"/>
    <property type="project" value="TreeGrafter"/>
</dbReference>
<organism evidence="8 9">
    <name type="scientific">Tubulinosema ratisbonensis</name>
    <dbReference type="NCBI Taxonomy" id="291195"/>
    <lineage>
        <taxon>Eukaryota</taxon>
        <taxon>Fungi</taxon>
        <taxon>Fungi incertae sedis</taxon>
        <taxon>Microsporidia</taxon>
        <taxon>Tubulinosematoidea</taxon>
        <taxon>Tubulinosematidae</taxon>
        <taxon>Tubulinosema</taxon>
    </lineage>
</organism>
<dbReference type="FunFam" id="3.90.940.20:FF:000001">
    <property type="entry name" value="DNA-directed RNA polymerases I, II, and III subunit RPABC1"/>
    <property type="match status" value="1"/>
</dbReference>
<dbReference type="PANTHER" id="PTHR10535:SF0">
    <property type="entry name" value="DNA-DIRECTED RNA POLYMERASES I, II, AND III SUBUNIT RPABC1"/>
    <property type="match status" value="1"/>
</dbReference>
<gene>
    <name evidence="8" type="ORF">TUBRATIS_12500</name>
</gene>
<dbReference type="GO" id="GO:0042797">
    <property type="term" value="P:tRNA transcription by RNA polymerase III"/>
    <property type="evidence" value="ECO:0007669"/>
    <property type="project" value="TreeGrafter"/>
</dbReference>
<proteinExistence type="inferred from homology"/>
<feature type="domain" description="RNA polymerase subunit H/Rpb5 C-terminal" evidence="6">
    <location>
        <begin position="123"/>
        <end position="194"/>
    </location>
</feature>
<dbReference type="Gene3D" id="3.40.1340.10">
    <property type="entry name" value="RNA polymerase, Rpb5, N-terminal domain"/>
    <property type="match status" value="1"/>
</dbReference>
<evidence type="ECO:0000256" key="5">
    <source>
        <dbReference type="ARBA" id="ARBA00025765"/>
    </source>
</evidence>
<dbReference type="GO" id="GO:0003677">
    <property type="term" value="F:DNA binding"/>
    <property type="evidence" value="ECO:0007669"/>
    <property type="project" value="InterPro"/>
</dbReference>
<keyword evidence="4" id="KW-0539">Nucleus</keyword>
<evidence type="ECO:0000256" key="1">
    <source>
        <dbReference type="ARBA" id="ARBA00004123"/>
    </source>
</evidence>
<dbReference type="STRING" id="291195.A0A437AM56"/>
<dbReference type="Proteomes" id="UP000282876">
    <property type="component" value="Unassembled WGS sequence"/>
</dbReference>
<comment type="similarity">
    <text evidence="5">Belongs to the archaeal Rpo5/eukaryotic RPB5 RNA polymerase subunit family.</text>
</comment>
<evidence type="ECO:0000259" key="6">
    <source>
        <dbReference type="Pfam" id="PF01191"/>
    </source>
</evidence>
<dbReference type="OrthoDB" id="248779at2759"/>
<dbReference type="GO" id="GO:0003899">
    <property type="term" value="F:DNA-directed RNA polymerase activity"/>
    <property type="evidence" value="ECO:0007669"/>
    <property type="project" value="InterPro"/>
</dbReference>
<dbReference type="PANTHER" id="PTHR10535">
    <property type="entry name" value="DNA-DIRECTED RNA POLYMERASES I, II, AND III SUBUNIT RPABC1"/>
    <property type="match status" value="1"/>
</dbReference>
<dbReference type="GO" id="GO:0005666">
    <property type="term" value="C:RNA polymerase III complex"/>
    <property type="evidence" value="ECO:0007669"/>
    <property type="project" value="TreeGrafter"/>
</dbReference>
<dbReference type="InterPro" id="IPR005571">
    <property type="entry name" value="RNA_pol_Rpb5_N"/>
</dbReference>
<dbReference type="InterPro" id="IPR036710">
    <property type="entry name" value="RNA_pol_Rpb5_N_sf"/>
</dbReference>
<keyword evidence="8" id="KW-0240">DNA-directed RNA polymerase</keyword>
<evidence type="ECO:0000313" key="9">
    <source>
        <dbReference type="Proteomes" id="UP000282876"/>
    </source>
</evidence>
<comment type="subcellular location">
    <subcellularLocation>
        <location evidence="1">Nucleus</location>
    </subcellularLocation>
</comment>
<dbReference type="GO" id="GO:0006362">
    <property type="term" value="P:transcription elongation by RNA polymerase I"/>
    <property type="evidence" value="ECO:0007669"/>
    <property type="project" value="TreeGrafter"/>
</dbReference>
<dbReference type="VEuPathDB" id="MicrosporidiaDB:TUBRATIS_12500"/>
<comment type="caution">
    <text evidence="8">The sequence shown here is derived from an EMBL/GenBank/DDBJ whole genome shotgun (WGS) entry which is preliminary data.</text>
</comment>
<evidence type="ECO:0000313" key="8">
    <source>
        <dbReference type="EMBL" id="RVD92252.1"/>
    </source>
</evidence>
<evidence type="ECO:0000256" key="2">
    <source>
        <dbReference type="ARBA" id="ARBA00020809"/>
    </source>
</evidence>
<dbReference type="GO" id="GO:0005665">
    <property type="term" value="C:RNA polymerase II, core complex"/>
    <property type="evidence" value="ECO:0007669"/>
    <property type="project" value="TreeGrafter"/>
</dbReference>
<dbReference type="Pfam" id="PF01191">
    <property type="entry name" value="RNA_pol_Rpb5_C"/>
    <property type="match status" value="1"/>
</dbReference>
<feature type="domain" description="RNA polymerase Rpb5 N-terminal" evidence="7">
    <location>
        <begin position="4"/>
        <end position="79"/>
    </location>
</feature>
<dbReference type="GO" id="GO:0006366">
    <property type="term" value="P:transcription by RNA polymerase II"/>
    <property type="evidence" value="ECO:0007669"/>
    <property type="project" value="TreeGrafter"/>
</dbReference>
<dbReference type="InterPro" id="IPR000783">
    <property type="entry name" value="RNA_pol_subH/Rpb5_C"/>
</dbReference>
<dbReference type="EMBL" id="RCSS01000266">
    <property type="protein sequence ID" value="RVD92252.1"/>
    <property type="molecule type" value="Genomic_DNA"/>
</dbReference>
<protein>
    <recommendedName>
        <fullName evidence="2">DNA-directed RNA polymerases I, II, and III subunit RPABC1</fullName>
    </recommendedName>
</protein>
<dbReference type="Pfam" id="PF03871">
    <property type="entry name" value="RNA_pol_Rpb5_N"/>
    <property type="match status" value="1"/>
</dbReference>
<dbReference type="Gene3D" id="3.90.940.20">
    <property type="entry name" value="RPB5-like RNA polymerase subunit"/>
    <property type="match status" value="1"/>
</dbReference>
<evidence type="ECO:0000256" key="3">
    <source>
        <dbReference type="ARBA" id="ARBA00023163"/>
    </source>
</evidence>
<dbReference type="AlphaFoldDB" id="A0A437AM56"/>
<keyword evidence="3" id="KW-0804">Transcription</keyword>
<evidence type="ECO:0000259" key="7">
    <source>
        <dbReference type="Pfam" id="PF03871"/>
    </source>
</evidence>
<dbReference type="HAMAP" id="MF_00025">
    <property type="entry name" value="RNApol_Rpo5_RPB5"/>
    <property type="match status" value="1"/>
</dbReference>
<dbReference type="SUPFAM" id="SSF55287">
    <property type="entry name" value="RPB5-like RNA polymerase subunit"/>
    <property type="match status" value="1"/>
</dbReference>
<dbReference type="InterPro" id="IPR014381">
    <property type="entry name" value="Arch_Rpo5/euc_Rpb5"/>
</dbReference>
<dbReference type="SUPFAM" id="SSF53036">
    <property type="entry name" value="Eukaryotic RPB5 N-terminal domain"/>
    <property type="match status" value="1"/>
</dbReference>
<name>A0A437AM56_9MICR</name>
<keyword evidence="9" id="KW-1185">Reference proteome</keyword>
<reference evidence="8 9" key="1">
    <citation type="submission" date="2018-10" db="EMBL/GenBank/DDBJ databases">
        <title>Draft genome sequence of the microsporidian Tubulinosema ratisbonensis.</title>
        <authorList>
            <person name="Polonais V."/>
            <person name="Peyretaillade E."/>
            <person name="Niehus S."/>
            <person name="Wawrzyniak I."/>
            <person name="Franchet A."/>
            <person name="Gaspin C."/>
            <person name="Reichstadt M."/>
            <person name="Belser C."/>
            <person name="Labadie K."/>
            <person name="Delbac F."/>
            <person name="Ferrandon D."/>
        </authorList>
    </citation>
    <scope>NUCLEOTIDE SEQUENCE [LARGE SCALE GENOMIC DNA]</scope>
    <source>
        <strain evidence="8 9">Franzen</strain>
    </source>
</reference>
<dbReference type="PIRSF" id="PIRSF000747">
    <property type="entry name" value="RPB5"/>
    <property type="match status" value="1"/>
</dbReference>
<evidence type="ECO:0000256" key="4">
    <source>
        <dbReference type="ARBA" id="ARBA00023242"/>
    </source>
</evidence>